<feature type="region of interest" description="Disordered" evidence="1">
    <location>
        <begin position="1"/>
        <end position="27"/>
    </location>
</feature>
<dbReference type="AlphaFoldDB" id="A0A379M4X2"/>
<sequence>MARESEPSDPDPPVRRGGKREGARPGRRRMRRLVVPAILVLAAGSIAFLVVEEGRDCDVVERYTVAVSSDLAPVIGEIAPPACAEFEVVEQEPGEVSARIAADDAPDLWIPAGGWWASWAGTNASGPVRTVSTPLATTPLVLAGEPGGVEPVPDWQSALSSPDLVFGNPLRSGPAAGAIRAVLAEAAGDPVAIGTVRPVMAPLAERELARDEEAPAGSELLENVVSDGGKVVSTEQQVDTYRRVHERDLGTAVPGTGTPLVDYPLVVTARGERYDRVAYAATLLIDALHTPEGLDRLARYGFRDGNGRVLPGDRGVGPVPVLELQDESVAEEAMNVWALQALPVRTVFAVDVSASMNRNLGDESRIELVRRAALAANDVLPGSVSAGLWLFGGGAGGADYVEAAPIRRFDSVVEGRTHRDRLTALVAQMAGTADESTALYDTILAAFRYVQDSYDLRAANSVVVVTDGADEGSRISKGELLATLAGENEPPVRVVTIGLGEDVDSVPLEQIAEATGGTSYRTSDPLDITDLVVAALADRTGG</sequence>
<gene>
    <name evidence="4" type="ORF">NCTC13296_04082</name>
</gene>
<evidence type="ECO:0000256" key="2">
    <source>
        <dbReference type="SAM" id="Phobius"/>
    </source>
</evidence>
<dbReference type="OrthoDB" id="5621159at2"/>
<dbReference type="SUPFAM" id="SSF53850">
    <property type="entry name" value="Periplasmic binding protein-like II"/>
    <property type="match status" value="1"/>
</dbReference>
<protein>
    <submittedName>
        <fullName evidence="4">von Willebrand factor type A domain</fullName>
    </submittedName>
</protein>
<accession>A0A379M4X2</accession>
<dbReference type="Proteomes" id="UP000254569">
    <property type="component" value="Unassembled WGS sequence"/>
</dbReference>
<evidence type="ECO:0000313" key="4">
    <source>
        <dbReference type="EMBL" id="SUE17182.1"/>
    </source>
</evidence>
<reference evidence="4 5" key="1">
    <citation type="submission" date="2018-06" db="EMBL/GenBank/DDBJ databases">
        <authorList>
            <consortium name="Pathogen Informatics"/>
            <person name="Doyle S."/>
        </authorList>
    </citation>
    <scope>NUCLEOTIDE SEQUENCE [LARGE SCALE GENOMIC DNA]</scope>
    <source>
        <strain evidence="4 5">NCTC13296</strain>
    </source>
</reference>
<keyword evidence="2" id="KW-0812">Transmembrane</keyword>
<dbReference type="RefSeq" id="WP_064064435.1">
    <property type="nucleotide sequence ID" value="NZ_LPZN01000035.1"/>
</dbReference>
<proteinExistence type="predicted"/>
<evidence type="ECO:0000259" key="3">
    <source>
        <dbReference type="PROSITE" id="PS50234"/>
    </source>
</evidence>
<dbReference type="Pfam" id="PF13531">
    <property type="entry name" value="SBP_bac_11"/>
    <property type="match status" value="1"/>
</dbReference>
<feature type="domain" description="VWFA" evidence="3">
    <location>
        <begin position="345"/>
        <end position="536"/>
    </location>
</feature>
<evidence type="ECO:0000313" key="5">
    <source>
        <dbReference type="Proteomes" id="UP000254569"/>
    </source>
</evidence>
<keyword evidence="2" id="KW-1133">Transmembrane helix</keyword>
<dbReference type="Gene3D" id="3.40.50.410">
    <property type="entry name" value="von Willebrand factor, type A domain"/>
    <property type="match status" value="1"/>
</dbReference>
<organism evidence="4 5">
    <name type="scientific">Rhodococcus gordoniae</name>
    <dbReference type="NCBI Taxonomy" id="223392"/>
    <lineage>
        <taxon>Bacteria</taxon>
        <taxon>Bacillati</taxon>
        <taxon>Actinomycetota</taxon>
        <taxon>Actinomycetes</taxon>
        <taxon>Mycobacteriales</taxon>
        <taxon>Nocardiaceae</taxon>
        <taxon>Rhodococcus</taxon>
    </lineage>
</organism>
<dbReference type="InterPro" id="IPR036465">
    <property type="entry name" value="vWFA_dom_sf"/>
</dbReference>
<dbReference type="SMART" id="SM00327">
    <property type="entry name" value="VWA"/>
    <property type="match status" value="1"/>
</dbReference>
<evidence type="ECO:0000256" key="1">
    <source>
        <dbReference type="SAM" id="MobiDB-lite"/>
    </source>
</evidence>
<dbReference type="EMBL" id="UGVI01000001">
    <property type="protein sequence ID" value="SUE17182.1"/>
    <property type="molecule type" value="Genomic_DNA"/>
</dbReference>
<keyword evidence="2" id="KW-0472">Membrane</keyword>
<dbReference type="Pfam" id="PF00092">
    <property type="entry name" value="VWA"/>
    <property type="match status" value="1"/>
</dbReference>
<name>A0A379M4X2_9NOCA</name>
<keyword evidence="5" id="KW-1185">Reference proteome</keyword>
<dbReference type="PROSITE" id="PS50234">
    <property type="entry name" value="VWFA"/>
    <property type="match status" value="1"/>
</dbReference>
<feature type="transmembrane region" description="Helical" evidence="2">
    <location>
        <begin position="33"/>
        <end position="51"/>
    </location>
</feature>
<dbReference type="SUPFAM" id="SSF53300">
    <property type="entry name" value="vWA-like"/>
    <property type="match status" value="1"/>
</dbReference>
<dbReference type="InterPro" id="IPR002035">
    <property type="entry name" value="VWF_A"/>
</dbReference>